<keyword evidence="3 7" id="KW-0479">Metal-binding</keyword>
<protein>
    <submittedName>
        <fullName evidence="10">Cytochrome c peroxidase</fullName>
        <ecNumber evidence="10">1.11.1.5</ecNumber>
    </submittedName>
</protein>
<dbReference type="PROSITE" id="PS51257">
    <property type="entry name" value="PROKAR_LIPOPROTEIN"/>
    <property type="match status" value="1"/>
</dbReference>
<dbReference type="GO" id="GO:0020037">
    <property type="term" value="F:heme binding"/>
    <property type="evidence" value="ECO:0007669"/>
    <property type="project" value="InterPro"/>
</dbReference>
<dbReference type="PANTHER" id="PTHR30600">
    <property type="entry name" value="CYTOCHROME C PEROXIDASE-RELATED"/>
    <property type="match status" value="1"/>
</dbReference>
<organism evidence="10 11">
    <name type="scientific">Chryseobacterium rhizosphaerae</name>
    <dbReference type="NCBI Taxonomy" id="395937"/>
    <lineage>
        <taxon>Bacteria</taxon>
        <taxon>Pseudomonadati</taxon>
        <taxon>Bacteroidota</taxon>
        <taxon>Flavobacteriia</taxon>
        <taxon>Flavobacteriales</taxon>
        <taxon>Weeksellaceae</taxon>
        <taxon>Chryseobacterium group</taxon>
        <taxon>Chryseobacterium</taxon>
    </lineage>
</organism>
<dbReference type="Pfam" id="PF03150">
    <property type="entry name" value="CCP_MauG"/>
    <property type="match status" value="1"/>
</dbReference>
<feature type="chain" id="PRO_5042131873" evidence="8">
    <location>
        <begin position="21"/>
        <end position="406"/>
    </location>
</feature>
<comment type="subcellular location">
    <subcellularLocation>
        <location evidence="1">Cell envelope</location>
    </subcellularLocation>
</comment>
<dbReference type="RefSeq" id="WP_309944018.1">
    <property type="nucleotide sequence ID" value="NZ_JAVDQY010000001.1"/>
</dbReference>
<dbReference type="GO" id="GO:0009055">
    <property type="term" value="F:electron transfer activity"/>
    <property type="evidence" value="ECO:0007669"/>
    <property type="project" value="InterPro"/>
</dbReference>
<dbReference type="PANTHER" id="PTHR30600:SF10">
    <property type="entry name" value="BLL6722 PROTEIN"/>
    <property type="match status" value="1"/>
</dbReference>
<dbReference type="EC" id="1.11.1.5" evidence="10"/>
<keyword evidence="10" id="KW-0575">Peroxidase</keyword>
<dbReference type="Gene3D" id="1.10.760.10">
    <property type="entry name" value="Cytochrome c-like domain"/>
    <property type="match status" value="2"/>
</dbReference>
<evidence type="ECO:0000259" key="9">
    <source>
        <dbReference type="PROSITE" id="PS51007"/>
    </source>
</evidence>
<evidence type="ECO:0000256" key="1">
    <source>
        <dbReference type="ARBA" id="ARBA00004196"/>
    </source>
</evidence>
<dbReference type="SUPFAM" id="SSF46626">
    <property type="entry name" value="Cytochrome c"/>
    <property type="match status" value="2"/>
</dbReference>
<evidence type="ECO:0000256" key="2">
    <source>
        <dbReference type="ARBA" id="ARBA00022617"/>
    </source>
</evidence>
<comment type="caution">
    <text evidence="10">The sequence shown here is derived from an EMBL/GenBank/DDBJ whole genome shotgun (WGS) entry which is preliminary data.</text>
</comment>
<sequence length="406" mass="44964">MKVKKLLFLPAIALLSLMYACSNDSMTLEPIAEPNAQISALSMSRNISSLSAYFGDNIDFNNLPNYANQNIPMYIFRNNIPFINRITNEGATLGRVLFYDKKLSSNNTVSCSSCHKQELAFGDNNVASQGVNGTTGRHSMRLINVRFAEEARLFWDKRAASLDSQTTIPIKDHVEMGYSGKNGAPSFDNLITKLQGLEYYKDLFTRAYGSPEITEEKMQKALAQFVSSIISFDSKYDEGRTMSGSDFLDFPNFTAEENLGKKLFLEFPVAVRGTRAGGGFGCASCHLASEFGMSALSGNNGVIDKIGSTDIDLTVTNSPSMRDLVNSNGQPHAPMMHSAVFSTLEQVIDHYNNIPQDPRNNKLDNNLRLRGLNATPEEKKAVIAFMKTLTGKNVYKDKKWSNPFIN</sequence>
<keyword evidence="5 10" id="KW-0560">Oxidoreductase</keyword>
<keyword evidence="2 7" id="KW-0349">Heme</keyword>
<dbReference type="GO" id="GO:0030313">
    <property type="term" value="C:cell envelope"/>
    <property type="evidence" value="ECO:0007669"/>
    <property type="project" value="UniProtKB-SubCell"/>
</dbReference>
<evidence type="ECO:0000256" key="7">
    <source>
        <dbReference type="PROSITE-ProRule" id="PRU00433"/>
    </source>
</evidence>
<keyword evidence="4 8" id="KW-0732">Signal</keyword>
<keyword evidence="6 7" id="KW-0408">Iron</keyword>
<feature type="domain" description="Cytochrome c" evidence="9">
    <location>
        <begin position="255"/>
        <end position="390"/>
    </location>
</feature>
<evidence type="ECO:0000256" key="5">
    <source>
        <dbReference type="ARBA" id="ARBA00023002"/>
    </source>
</evidence>
<dbReference type="InterPro" id="IPR036909">
    <property type="entry name" value="Cyt_c-like_dom_sf"/>
</dbReference>
<dbReference type="GO" id="GO:0046872">
    <property type="term" value="F:metal ion binding"/>
    <property type="evidence" value="ECO:0007669"/>
    <property type="project" value="UniProtKB-KW"/>
</dbReference>
<evidence type="ECO:0000256" key="8">
    <source>
        <dbReference type="SAM" id="SignalP"/>
    </source>
</evidence>
<name>A0AAE4BZM2_9FLAO</name>
<evidence type="ECO:0000313" key="11">
    <source>
        <dbReference type="Proteomes" id="UP001184861"/>
    </source>
</evidence>
<evidence type="ECO:0000256" key="3">
    <source>
        <dbReference type="ARBA" id="ARBA00022723"/>
    </source>
</evidence>
<evidence type="ECO:0000256" key="6">
    <source>
        <dbReference type="ARBA" id="ARBA00023004"/>
    </source>
</evidence>
<dbReference type="GO" id="GO:0004130">
    <property type="term" value="F:cytochrome-c peroxidase activity"/>
    <property type="evidence" value="ECO:0007669"/>
    <property type="project" value="UniProtKB-EC"/>
</dbReference>
<evidence type="ECO:0000256" key="4">
    <source>
        <dbReference type="ARBA" id="ARBA00022729"/>
    </source>
</evidence>
<feature type="domain" description="Cytochrome c" evidence="9">
    <location>
        <begin position="89"/>
        <end position="198"/>
    </location>
</feature>
<dbReference type="PROSITE" id="PS51007">
    <property type="entry name" value="CYTC"/>
    <property type="match status" value="2"/>
</dbReference>
<evidence type="ECO:0000313" key="10">
    <source>
        <dbReference type="EMBL" id="MDR6524671.1"/>
    </source>
</evidence>
<gene>
    <name evidence="10" type="ORF">J2787_000041</name>
</gene>
<dbReference type="InterPro" id="IPR004852">
    <property type="entry name" value="Di-haem_cyt_c_peroxidsae"/>
</dbReference>
<dbReference type="Proteomes" id="UP001184861">
    <property type="component" value="Unassembled WGS sequence"/>
</dbReference>
<dbReference type="EMBL" id="JAVDQY010000001">
    <property type="protein sequence ID" value="MDR6524671.1"/>
    <property type="molecule type" value="Genomic_DNA"/>
</dbReference>
<dbReference type="InterPro" id="IPR009056">
    <property type="entry name" value="Cyt_c-like_dom"/>
</dbReference>
<accession>A0AAE4BZM2</accession>
<dbReference type="AlphaFoldDB" id="A0AAE4BZM2"/>
<dbReference type="InterPro" id="IPR051395">
    <property type="entry name" value="Cytochrome_c_Peroxidase/MauG"/>
</dbReference>
<feature type="signal peptide" evidence="8">
    <location>
        <begin position="1"/>
        <end position="20"/>
    </location>
</feature>
<reference evidence="10" key="1">
    <citation type="submission" date="2023-07" db="EMBL/GenBank/DDBJ databases">
        <title>Sorghum-associated microbial communities from plants grown in Nebraska, USA.</title>
        <authorList>
            <person name="Schachtman D."/>
        </authorList>
    </citation>
    <scope>NUCLEOTIDE SEQUENCE</scope>
    <source>
        <strain evidence="10">DS2360</strain>
    </source>
</reference>
<proteinExistence type="predicted"/>